<feature type="non-terminal residue" evidence="2">
    <location>
        <position position="85"/>
    </location>
</feature>
<evidence type="ECO:0000256" key="1">
    <source>
        <dbReference type="SAM" id="MobiDB-lite"/>
    </source>
</evidence>
<evidence type="ECO:0000313" key="2">
    <source>
        <dbReference type="EMBL" id="MBA0770335.1"/>
    </source>
</evidence>
<feature type="compositionally biased region" description="Acidic residues" evidence="1">
    <location>
        <begin position="53"/>
        <end position="64"/>
    </location>
</feature>
<comment type="caution">
    <text evidence="2">The sequence shown here is derived from an EMBL/GenBank/DDBJ whole genome shotgun (WGS) entry which is preliminary data.</text>
</comment>
<evidence type="ECO:0000313" key="3">
    <source>
        <dbReference type="Proteomes" id="UP000593568"/>
    </source>
</evidence>
<reference evidence="2 3" key="1">
    <citation type="journal article" date="2019" name="Genome Biol. Evol.">
        <title>Insights into the evolution of the New World diploid cottons (Gossypium, subgenus Houzingenia) based on genome sequencing.</title>
        <authorList>
            <person name="Grover C.E."/>
            <person name="Arick M.A. 2nd"/>
            <person name="Thrash A."/>
            <person name="Conover J.L."/>
            <person name="Sanders W.S."/>
            <person name="Peterson D.G."/>
            <person name="Frelichowski J.E."/>
            <person name="Scheffler J.A."/>
            <person name="Scheffler B.E."/>
            <person name="Wendel J.F."/>
        </authorList>
    </citation>
    <scope>NUCLEOTIDE SEQUENCE [LARGE SCALE GENOMIC DNA]</scope>
    <source>
        <strain evidence="2">8</strain>
        <tissue evidence="2">Leaf</tissue>
    </source>
</reference>
<protein>
    <submittedName>
        <fullName evidence="2">Uncharacterized protein</fullName>
    </submittedName>
</protein>
<feature type="region of interest" description="Disordered" evidence="1">
    <location>
        <begin position="51"/>
        <end position="85"/>
    </location>
</feature>
<sequence>KVYYWSESWGFISSLGDELVQKGRSSNDPNITVHEVVPESYWRFTIHAVYGDLNEEEEEEEDEEATKQDSQEEEEDDYEATFQPQ</sequence>
<accession>A0A7J9ECS6</accession>
<dbReference type="AlphaFoldDB" id="A0A7J9ECS6"/>
<name>A0A7J9ECS6_9ROSI</name>
<proteinExistence type="predicted"/>
<dbReference type="Proteomes" id="UP000593568">
    <property type="component" value="Unassembled WGS sequence"/>
</dbReference>
<gene>
    <name evidence="2" type="ORF">Gotri_018986</name>
</gene>
<organism evidence="2 3">
    <name type="scientific">Gossypium trilobum</name>
    <dbReference type="NCBI Taxonomy" id="34281"/>
    <lineage>
        <taxon>Eukaryota</taxon>
        <taxon>Viridiplantae</taxon>
        <taxon>Streptophyta</taxon>
        <taxon>Embryophyta</taxon>
        <taxon>Tracheophyta</taxon>
        <taxon>Spermatophyta</taxon>
        <taxon>Magnoliopsida</taxon>
        <taxon>eudicotyledons</taxon>
        <taxon>Gunneridae</taxon>
        <taxon>Pentapetalae</taxon>
        <taxon>rosids</taxon>
        <taxon>malvids</taxon>
        <taxon>Malvales</taxon>
        <taxon>Malvaceae</taxon>
        <taxon>Malvoideae</taxon>
        <taxon>Gossypium</taxon>
    </lineage>
</organism>
<keyword evidence="3" id="KW-1185">Reference proteome</keyword>
<dbReference type="EMBL" id="JABEZW010000007">
    <property type="protein sequence ID" value="MBA0770335.1"/>
    <property type="molecule type" value="Genomic_DNA"/>
</dbReference>